<reference evidence="8 9" key="1">
    <citation type="submission" date="2017-10" db="EMBL/GenBank/DDBJ databases">
        <title>Comparative genomics in systemic dimorphic fungi from Ajellomycetaceae.</title>
        <authorList>
            <person name="Munoz J.F."/>
            <person name="Mcewen J.G."/>
            <person name="Clay O.K."/>
            <person name="Cuomo C.A."/>
        </authorList>
    </citation>
    <scope>NUCLEOTIDE SEQUENCE [LARGE SCALE GENOMIC DNA]</scope>
    <source>
        <strain evidence="8 9">UAMH7299</strain>
    </source>
</reference>
<feature type="transmembrane region" description="Helical" evidence="6">
    <location>
        <begin position="143"/>
        <end position="168"/>
    </location>
</feature>
<feature type="region of interest" description="Disordered" evidence="5">
    <location>
        <begin position="1"/>
        <end position="40"/>
    </location>
</feature>
<feature type="compositionally biased region" description="Polar residues" evidence="5">
    <location>
        <begin position="575"/>
        <end position="585"/>
    </location>
</feature>
<feature type="transmembrane region" description="Helical" evidence="6">
    <location>
        <begin position="208"/>
        <end position="228"/>
    </location>
</feature>
<dbReference type="AlphaFoldDB" id="A0A2B7YE42"/>
<keyword evidence="4 6" id="KW-0472">Membrane</keyword>
<name>A0A2B7YE42_POLH7</name>
<protein>
    <recommendedName>
        <fullName evidence="7">Major facilitator superfamily (MFS) profile domain-containing protein</fullName>
    </recommendedName>
</protein>
<accession>A0A2B7YE42</accession>
<feature type="transmembrane region" description="Helical" evidence="6">
    <location>
        <begin position="117"/>
        <end position="137"/>
    </location>
</feature>
<gene>
    <name evidence="8" type="ORF">AJ80_03961</name>
</gene>
<feature type="domain" description="Major facilitator superfamily (MFS) profile" evidence="7">
    <location>
        <begin position="53"/>
        <end position="541"/>
    </location>
</feature>
<feature type="transmembrane region" description="Helical" evidence="6">
    <location>
        <begin position="249"/>
        <end position="268"/>
    </location>
</feature>
<comment type="subcellular location">
    <subcellularLocation>
        <location evidence="1">Membrane</location>
        <topology evidence="1">Multi-pass membrane protein</topology>
    </subcellularLocation>
</comment>
<keyword evidence="2 6" id="KW-0812">Transmembrane</keyword>
<dbReference type="InterPro" id="IPR036259">
    <property type="entry name" value="MFS_trans_sf"/>
</dbReference>
<evidence type="ECO:0000313" key="8">
    <source>
        <dbReference type="EMBL" id="PGH19460.1"/>
    </source>
</evidence>
<feature type="transmembrane region" description="Helical" evidence="6">
    <location>
        <begin position="514"/>
        <end position="538"/>
    </location>
</feature>
<dbReference type="InterPro" id="IPR020846">
    <property type="entry name" value="MFS_dom"/>
</dbReference>
<feature type="region of interest" description="Disordered" evidence="5">
    <location>
        <begin position="542"/>
        <end position="617"/>
    </location>
</feature>
<keyword evidence="3 6" id="KW-1133">Transmembrane helix</keyword>
<evidence type="ECO:0000313" key="9">
    <source>
        <dbReference type="Proteomes" id="UP000224634"/>
    </source>
</evidence>
<evidence type="ECO:0000256" key="1">
    <source>
        <dbReference type="ARBA" id="ARBA00004141"/>
    </source>
</evidence>
<dbReference type="CDD" id="cd17502">
    <property type="entry name" value="MFS_Azr1_MDR_like"/>
    <property type="match status" value="1"/>
</dbReference>
<proteinExistence type="predicted"/>
<dbReference type="OrthoDB" id="10021397at2759"/>
<organism evidence="8 9">
    <name type="scientific">Polytolypa hystricis (strain UAMH7299)</name>
    <dbReference type="NCBI Taxonomy" id="1447883"/>
    <lineage>
        <taxon>Eukaryota</taxon>
        <taxon>Fungi</taxon>
        <taxon>Dikarya</taxon>
        <taxon>Ascomycota</taxon>
        <taxon>Pezizomycotina</taxon>
        <taxon>Eurotiomycetes</taxon>
        <taxon>Eurotiomycetidae</taxon>
        <taxon>Onygenales</taxon>
        <taxon>Onygenales incertae sedis</taxon>
        <taxon>Polytolypa</taxon>
    </lineage>
</organism>
<dbReference type="PANTHER" id="PTHR23501:SF201">
    <property type="entry name" value="MFS AFLATOXIN EFFLUX PUMP"/>
    <property type="match status" value="1"/>
</dbReference>
<evidence type="ECO:0000256" key="6">
    <source>
        <dbReference type="SAM" id="Phobius"/>
    </source>
</evidence>
<dbReference type="GO" id="GO:0005886">
    <property type="term" value="C:plasma membrane"/>
    <property type="evidence" value="ECO:0007669"/>
    <property type="project" value="TreeGrafter"/>
</dbReference>
<dbReference type="FunFam" id="1.20.1720.10:FF:000012">
    <property type="entry name" value="MFS toxin efflux pump (AflT)"/>
    <property type="match status" value="1"/>
</dbReference>
<comment type="caution">
    <text evidence="8">The sequence shown here is derived from an EMBL/GenBank/DDBJ whole genome shotgun (WGS) entry which is preliminary data.</text>
</comment>
<dbReference type="PRINTS" id="PR01036">
    <property type="entry name" value="TCRTETB"/>
</dbReference>
<dbReference type="Pfam" id="PF07690">
    <property type="entry name" value="MFS_1"/>
    <property type="match status" value="1"/>
</dbReference>
<feature type="transmembrane region" description="Helical" evidence="6">
    <location>
        <begin position="442"/>
        <end position="463"/>
    </location>
</feature>
<evidence type="ECO:0000256" key="4">
    <source>
        <dbReference type="ARBA" id="ARBA00023136"/>
    </source>
</evidence>
<dbReference type="EMBL" id="PDNA01000047">
    <property type="protein sequence ID" value="PGH19460.1"/>
    <property type="molecule type" value="Genomic_DNA"/>
</dbReference>
<feature type="transmembrane region" description="Helical" evidence="6">
    <location>
        <begin position="380"/>
        <end position="402"/>
    </location>
</feature>
<dbReference type="GO" id="GO:0022857">
    <property type="term" value="F:transmembrane transporter activity"/>
    <property type="evidence" value="ECO:0007669"/>
    <property type="project" value="InterPro"/>
</dbReference>
<feature type="transmembrane region" description="Helical" evidence="6">
    <location>
        <begin position="280"/>
        <end position="297"/>
    </location>
</feature>
<evidence type="ECO:0000256" key="2">
    <source>
        <dbReference type="ARBA" id="ARBA00022692"/>
    </source>
</evidence>
<dbReference type="Gene3D" id="1.20.1250.20">
    <property type="entry name" value="MFS general substrate transporter like domains"/>
    <property type="match status" value="2"/>
</dbReference>
<dbReference type="Proteomes" id="UP000224634">
    <property type="component" value="Unassembled WGS sequence"/>
</dbReference>
<dbReference type="PROSITE" id="PS50850">
    <property type="entry name" value="MFS"/>
    <property type="match status" value="1"/>
</dbReference>
<dbReference type="PANTHER" id="PTHR23501">
    <property type="entry name" value="MAJOR FACILITATOR SUPERFAMILY"/>
    <property type="match status" value="1"/>
</dbReference>
<dbReference type="FunFam" id="1.20.1250.20:FF:000196">
    <property type="entry name" value="MFS toxin efflux pump (AflT)"/>
    <property type="match status" value="1"/>
</dbReference>
<sequence length="617" mass="66909">MRIRWFRNREEGRPPEPCSTSSGAHLEEQNEETKEEDEESDREYPGWRIIIPVMLSLYIILFLVALDGTIIATAVPSITNQFSSIEDVGWYGSMYMMMRCAFVLVFGKLYSFHSPKWVLLSAMAWFEFGSLLCGVAPNSKVLIVGRAAAGVGAAGIFTGAMVAVKYLFPLQKRPIVMGLLGMTFTLSTVLGPLIGGVLTDNLSWRWCFYINLPLGGTGMLMLIFFLNLPSPVKSEERITPKQRFLRPDPLGFLLFVPSIISLLLALEWGGTKYSWSNPRMIVLLTLFAFLFICFILAQVRLKENATVPPRIARQRSIAFALWFSLATGGAVTTVAYYLPLWFQSIEGTSATRSGVNVLPNAIATMIGSISTGVLTSKIGYYVPFMISGPILMAIGSGLLSTLTPTTAGSKRIIYQVVYGLGSGGCGQQASLAAQTVLNDKDVAIGAALMMFGQMLGSAVFISVGQNVFATTLVKDLMKIPGADVERILDTGATEMRNFLSGRVLELVLQAYNHAITGIFLVPVGLACAALLGSAGMEWKSVKKAKKRKKAPEDVEGEKDRGGATSEEGLVGGDENNAQTDTTFQHSIMEVDLSISSRQARGGRRPLSAPAALAAPER</sequence>
<dbReference type="SUPFAM" id="SSF103473">
    <property type="entry name" value="MFS general substrate transporter"/>
    <property type="match status" value="1"/>
</dbReference>
<feature type="compositionally biased region" description="Low complexity" evidence="5">
    <location>
        <begin position="605"/>
        <end position="617"/>
    </location>
</feature>
<feature type="transmembrane region" description="Helical" evidence="6">
    <location>
        <begin position="317"/>
        <end position="338"/>
    </location>
</feature>
<feature type="transmembrane region" description="Helical" evidence="6">
    <location>
        <begin position="49"/>
        <end position="76"/>
    </location>
</feature>
<feature type="transmembrane region" description="Helical" evidence="6">
    <location>
        <begin position="88"/>
        <end position="110"/>
    </location>
</feature>
<keyword evidence="9" id="KW-1185">Reference proteome</keyword>
<feature type="transmembrane region" description="Helical" evidence="6">
    <location>
        <begin position="175"/>
        <end position="196"/>
    </location>
</feature>
<evidence type="ECO:0000256" key="3">
    <source>
        <dbReference type="ARBA" id="ARBA00022989"/>
    </source>
</evidence>
<evidence type="ECO:0000259" key="7">
    <source>
        <dbReference type="PROSITE" id="PS50850"/>
    </source>
</evidence>
<dbReference type="InterPro" id="IPR011701">
    <property type="entry name" value="MFS"/>
</dbReference>
<evidence type="ECO:0000256" key="5">
    <source>
        <dbReference type="SAM" id="MobiDB-lite"/>
    </source>
</evidence>